<reference evidence="1" key="1">
    <citation type="submission" date="2022-08" db="EMBL/GenBank/DDBJ databases">
        <title>Genome Sequence of Lecanicillium fungicola.</title>
        <authorList>
            <person name="Buettner E."/>
        </authorList>
    </citation>
    <scope>NUCLEOTIDE SEQUENCE</scope>
    <source>
        <strain evidence="1">Babe33</strain>
    </source>
</reference>
<sequence length="709" mass="78125">MSYNASQFEDITDALHRKNGKKVPKDQDDLLLQSDSWIHQLRQRPHGMANVPTRVLETVTAAYTNAIRKQSSHAAQPVASIEPEELEASQQSDVPGSSPEVALEWSQSPERPRSGHSHMPELSVVEETPHPKLGQPTFQKPVTTLRRPFHSTLLSSLEEEEDLEVQVPRGDNDTEMEEAEDEEDENCQNLLAQVPPQVSLEFNALVANTPPTCAQQEHEIIPGTVMAEKAKTVQQNAGQRPSKRMKPILIDDDSPVKSRQNISIVNGGRMRSLKHLEIVTQDTVVSSSIVPATLAETQTQRQKASGTTQDTAEEENRREGMSDVEENSSSAAEDEVAKSTELQRAKSQVSVHEDDSHNAEDEGTGPFGKFKMTYPDYETSFSGTRLDFVKACLCLEYLRNKRALRDYMYDEFIRLFSHKYIAYVNNAGPNREPLSAIEWFNIQGGPPLYRQQIISNQNLEQVLAFYDDDTAAIRTLVAEHEEEEAAEMHSASQVTIVESEDGDVGEQEHKASETRLHDEMDVDSPPRLLAADTVVSEGMESPTRTIPTELPAVQPMQAKSTPIQGRTAVAPAPFAQSSKIQRTHIKERPAISPPPSVKPVKTTMRPALEKAAVAPSFPVAPVPVSASSPRVAAATVASPQLGSRTFAALPPPPSSMRSNASVGTQYMQQLSARTLPTSEEAAQQRRERMRAAMRKRASNGARSTSSKAS</sequence>
<keyword evidence="2" id="KW-1185">Reference proteome</keyword>
<comment type="caution">
    <text evidence="1">The sequence shown here is derived from an EMBL/GenBank/DDBJ whole genome shotgun (WGS) entry which is preliminary data.</text>
</comment>
<evidence type="ECO:0000313" key="2">
    <source>
        <dbReference type="Proteomes" id="UP001143910"/>
    </source>
</evidence>
<protein>
    <submittedName>
        <fullName evidence="1">Uncharacterized protein</fullName>
    </submittedName>
</protein>
<gene>
    <name evidence="1" type="ORF">NQ176_g8864</name>
</gene>
<proteinExistence type="predicted"/>
<organism evidence="1 2">
    <name type="scientific">Zarea fungicola</name>
    <dbReference type="NCBI Taxonomy" id="93591"/>
    <lineage>
        <taxon>Eukaryota</taxon>
        <taxon>Fungi</taxon>
        <taxon>Dikarya</taxon>
        <taxon>Ascomycota</taxon>
        <taxon>Pezizomycotina</taxon>
        <taxon>Sordariomycetes</taxon>
        <taxon>Hypocreomycetidae</taxon>
        <taxon>Hypocreales</taxon>
        <taxon>Cordycipitaceae</taxon>
        <taxon>Zarea</taxon>
    </lineage>
</organism>
<name>A0ACC1MQG5_9HYPO</name>
<dbReference type="Proteomes" id="UP001143910">
    <property type="component" value="Unassembled WGS sequence"/>
</dbReference>
<accession>A0ACC1MQG5</accession>
<dbReference type="EMBL" id="JANJQO010001835">
    <property type="protein sequence ID" value="KAJ2969059.1"/>
    <property type="molecule type" value="Genomic_DNA"/>
</dbReference>
<evidence type="ECO:0000313" key="1">
    <source>
        <dbReference type="EMBL" id="KAJ2969059.1"/>
    </source>
</evidence>